<dbReference type="SUPFAM" id="SSF82171">
    <property type="entry name" value="DPP6 N-terminal domain-like"/>
    <property type="match status" value="1"/>
</dbReference>
<reference evidence="2 3" key="1">
    <citation type="journal article" date="2016" name="Nat. Commun.">
        <title>Thousands of microbial genomes shed light on interconnected biogeochemical processes in an aquifer system.</title>
        <authorList>
            <person name="Anantharaman K."/>
            <person name="Brown C.T."/>
            <person name="Hug L.A."/>
            <person name="Sharon I."/>
            <person name="Castelle C.J."/>
            <person name="Probst A.J."/>
            <person name="Thomas B.C."/>
            <person name="Singh A."/>
            <person name="Wilkins M.J."/>
            <person name="Karaoz U."/>
            <person name="Brodie E.L."/>
            <person name="Williams K.H."/>
            <person name="Hubbard S.S."/>
            <person name="Banfield J.F."/>
        </authorList>
    </citation>
    <scope>NUCLEOTIDE SEQUENCE [LARGE SCALE GENOMIC DNA]</scope>
</reference>
<feature type="transmembrane region" description="Helical" evidence="1">
    <location>
        <begin position="112"/>
        <end position="136"/>
    </location>
</feature>
<feature type="transmembrane region" description="Helical" evidence="1">
    <location>
        <begin position="31"/>
        <end position="52"/>
    </location>
</feature>
<comment type="caution">
    <text evidence="2">The sequence shown here is derived from an EMBL/GenBank/DDBJ whole genome shotgun (WGS) entry which is preliminary data.</text>
</comment>
<proteinExistence type="predicted"/>
<evidence type="ECO:0000256" key="1">
    <source>
        <dbReference type="SAM" id="Phobius"/>
    </source>
</evidence>
<gene>
    <name evidence="2" type="ORF">A2390_01475</name>
</gene>
<keyword evidence="1" id="KW-0472">Membrane</keyword>
<sequence length="493" mass="57276">MTNFFLNTPTPPLLEKNPDDSCTNPSILKKFIYYLLIFGTGIINAFLNPYFFRFLSSILFTTEELHFFAFSPLFSPSLLLFLVFYLITEIITVSVLTSYFLRHFYYDSKNFLLSFAVIVAIFIIIQTAAISTNFLIEERKYESKQEKEKIQQEEILNDIANITQTKSYDFSNTILISNRKSYKLNIAAMDNNKAVWIEQTKNYPPFPKNVWDVYIFEFNPKISNGNIIKASDLSDAKNTSPENVNIFNNEIYWTQDLDLYKYDYTSKGPILVLKNAGNLLEKYESTLILLNNSLLSYNLLTKQTNKLDFNKFAEDSVLKRSSFNKNKICYPYNSRSLGIYNTETKSNTLFSLKSNNIISDPLLEVIDCSDNYITYNSSGEINEIGVYDFKNQKNIFTKKYSKLISGVHAKLNNNKLFYSLYSYASDPQYTSHSDIYQVDLNSISEKIILSEDNLVISGISPRKYWDTNGKYLIYFKETGVKFVHYIYFKNIEN</sequence>
<organism evidence="2 3">
    <name type="scientific">Candidatus Liptonbacteria bacterium RIFOXYB1_FULL_36_10</name>
    <dbReference type="NCBI Taxonomy" id="1798654"/>
    <lineage>
        <taxon>Bacteria</taxon>
        <taxon>Candidatus Liptoniibacteriota</taxon>
    </lineage>
</organism>
<dbReference type="EMBL" id="MHLE01000018">
    <property type="protein sequence ID" value="OGZ02821.1"/>
    <property type="molecule type" value="Genomic_DNA"/>
</dbReference>
<evidence type="ECO:0000313" key="2">
    <source>
        <dbReference type="EMBL" id="OGZ02821.1"/>
    </source>
</evidence>
<accession>A0A1G2CQA8</accession>
<evidence type="ECO:0000313" key="3">
    <source>
        <dbReference type="Proteomes" id="UP000178599"/>
    </source>
</evidence>
<dbReference type="AlphaFoldDB" id="A0A1G2CQA8"/>
<feature type="transmembrane region" description="Helical" evidence="1">
    <location>
        <begin position="73"/>
        <end position="100"/>
    </location>
</feature>
<protein>
    <recommendedName>
        <fullName evidence="4">DUF5050 domain-containing protein</fullName>
    </recommendedName>
</protein>
<keyword evidence="1" id="KW-1133">Transmembrane helix</keyword>
<name>A0A1G2CQA8_9BACT</name>
<dbReference type="Proteomes" id="UP000178599">
    <property type="component" value="Unassembled WGS sequence"/>
</dbReference>
<keyword evidence="1" id="KW-0812">Transmembrane</keyword>
<evidence type="ECO:0008006" key="4">
    <source>
        <dbReference type="Google" id="ProtNLM"/>
    </source>
</evidence>